<protein>
    <submittedName>
        <fullName evidence="7">PIN domain-containing protein</fullName>
    </submittedName>
</protein>
<name>A0ABS5DLL7_9PSEU</name>
<reference evidence="7 8" key="1">
    <citation type="submission" date="2021-04" db="EMBL/GenBank/DDBJ databases">
        <title>Whole-genome sequencing of Saccharopolyspora endophytica KCTC 19397.</title>
        <authorList>
            <person name="Ay H."/>
            <person name="Saygin H."/>
            <person name="Sahin N."/>
        </authorList>
    </citation>
    <scope>NUCLEOTIDE SEQUENCE [LARGE SCALE GENOMIC DNA]</scope>
    <source>
        <strain evidence="7 8">KCTC 19397</strain>
    </source>
</reference>
<evidence type="ECO:0000256" key="4">
    <source>
        <dbReference type="ARBA" id="ARBA00022842"/>
    </source>
</evidence>
<dbReference type="RefSeq" id="WP_210972299.1">
    <property type="nucleotide sequence ID" value="NZ_JAGPXE010000012.1"/>
</dbReference>
<evidence type="ECO:0000256" key="1">
    <source>
        <dbReference type="ARBA" id="ARBA00022722"/>
    </source>
</evidence>
<proteinExistence type="predicted"/>
<dbReference type="SUPFAM" id="SSF88723">
    <property type="entry name" value="PIN domain-like"/>
    <property type="match status" value="1"/>
</dbReference>
<evidence type="ECO:0000259" key="6">
    <source>
        <dbReference type="Pfam" id="PF26343"/>
    </source>
</evidence>
<dbReference type="Pfam" id="PF13470">
    <property type="entry name" value="PIN_3"/>
    <property type="match status" value="1"/>
</dbReference>
<keyword evidence="1" id="KW-0540">Nuclease</keyword>
<evidence type="ECO:0000313" key="7">
    <source>
        <dbReference type="EMBL" id="MBQ0927181.1"/>
    </source>
</evidence>
<keyword evidence="2" id="KW-0479">Metal-binding</keyword>
<keyword evidence="3" id="KW-0378">Hydrolase</keyword>
<gene>
    <name evidence="7" type="ORF">KBO27_24845</name>
</gene>
<evidence type="ECO:0000256" key="2">
    <source>
        <dbReference type="ARBA" id="ARBA00022723"/>
    </source>
</evidence>
<dbReference type="Pfam" id="PF26343">
    <property type="entry name" value="VapC50_C"/>
    <property type="match status" value="1"/>
</dbReference>
<dbReference type="EMBL" id="JAGPXE010000012">
    <property type="protein sequence ID" value="MBQ0927181.1"/>
    <property type="molecule type" value="Genomic_DNA"/>
</dbReference>
<dbReference type="InterPro" id="IPR002716">
    <property type="entry name" value="PIN_dom"/>
</dbReference>
<accession>A0ABS5DLL7</accession>
<feature type="domain" description="VapC50 C-terminal" evidence="6">
    <location>
        <begin position="126"/>
        <end position="180"/>
    </location>
</feature>
<feature type="domain" description="PIN" evidence="5">
    <location>
        <begin position="3"/>
        <end position="108"/>
    </location>
</feature>
<comment type="caution">
    <text evidence="7">The sequence shown here is derived from an EMBL/GenBank/DDBJ whole genome shotgun (WGS) entry which is preliminary data.</text>
</comment>
<evidence type="ECO:0000256" key="3">
    <source>
        <dbReference type="ARBA" id="ARBA00022801"/>
    </source>
</evidence>
<keyword evidence="8" id="KW-1185">Reference proteome</keyword>
<dbReference type="Proteomes" id="UP000674084">
    <property type="component" value="Unassembled WGS sequence"/>
</dbReference>
<evidence type="ECO:0000259" key="5">
    <source>
        <dbReference type="Pfam" id="PF13470"/>
    </source>
</evidence>
<evidence type="ECO:0000313" key="8">
    <source>
        <dbReference type="Proteomes" id="UP000674084"/>
    </source>
</evidence>
<dbReference type="InterPro" id="IPR029060">
    <property type="entry name" value="PIN-like_dom_sf"/>
</dbReference>
<dbReference type="InterPro" id="IPR058652">
    <property type="entry name" value="VapC50_C"/>
</dbReference>
<organism evidence="7 8">
    <name type="scientific">Saccharopolyspora endophytica</name>
    <dbReference type="NCBI Taxonomy" id="543886"/>
    <lineage>
        <taxon>Bacteria</taxon>
        <taxon>Bacillati</taxon>
        <taxon>Actinomycetota</taxon>
        <taxon>Actinomycetes</taxon>
        <taxon>Pseudonocardiales</taxon>
        <taxon>Pseudonocardiaceae</taxon>
        <taxon>Saccharopolyspora</taxon>
    </lineage>
</organism>
<keyword evidence="4" id="KW-0460">Magnesium</keyword>
<sequence>MIRALLDTCVLFKPLVCDALLSIAEENAFRPLWSRDILDELRGSLVRAGVVPESVEHRIAQMRTHFPGADVDGYEDLIRGMTNDPKDRHVLAAAVRGNAEAIVTENVRDFPASAVECYDIAVMDQDEFFLDLYDLDPAAVTRGLTRQVSRYRRDPRSVEDLLIALGNCGNGCPQFARLCHTERFGGSC</sequence>